<dbReference type="InterPro" id="IPR027275">
    <property type="entry name" value="PRC-brl_dom"/>
</dbReference>
<dbReference type="Gene3D" id="2.30.30.240">
    <property type="entry name" value="PRC-barrel domain"/>
    <property type="match status" value="1"/>
</dbReference>
<sequence length="89" mass="9996">MRLSKLAGKEIINMHDGGRLGVVAETDLVVHPETGELESIIIPNHGNFFSIFKDEKYLVIPWQAIKKIGSEVIIVDLNSPRNNRDRLTS</sequence>
<dbReference type="InterPro" id="IPR011033">
    <property type="entry name" value="PRC_barrel-like_sf"/>
</dbReference>
<protein>
    <submittedName>
        <fullName evidence="2">YlmC/YmxH family sporulation protein</fullName>
    </submittedName>
</protein>
<dbReference type="RefSeq" id="WP_127015746.1">
    <property type="nucleotide sequence ID" value="NZ_CP016379.1"/>
</dbReference>
<reference evidence="2 3" key="1">
    <citation type="submission" date="2016-07" db="EMBL/GenBank/DDBJ databases">
        <title>Genome and transcriptome analysis of iron-reducing fermentative bacteria Anoxybacter fermentans.</title>
        <authorList>
            <person name="Zeng X."/>
            <person name="Shao Z."/>
        </authorList>
    </citation>
    <scope>NUCLEOTIDE SEQUENCE [LARGE SCALE GENOMIC DNA]</scope>
    <source>
        <strain evidence="2 3">DY22613</strain>
    </source>
</reference>
<dbReference type="AlphaFoldDB" id="A0A3S9SVT7"/>
<evidence type="ECO:0000259" key="1">
    <source>
        <dbReference type="Pfam" id="PF05239"/>
    </source>
</evidence>
<dbReference type="KEGG" id="aft:BBF96_02780"/>
<dbReference type="InterPro" id="IPR014238">
    <property type="entry name" value="Spore_YlmC/YmxH"/>
</dbReference>
<dbReference type="Proteomes" id="UP000267250">
    <property type="component" value="Chromosome"/>
</dbReference>
<organism evidence="2 3">
    <name type="scientific">Anoxybacter fermentans</name>
    <dbReference type="NCBI Taxonomy" id="1323375"/>
    <lineage>
        <taxon>Bacteria</taxon>
        <taxon>Bacillati</taxon>
        <taxon>Bacillota</taxon>
        <taxon>Clostridia</taxon>
        <taxon>Halanaerobiales</taxon>
        <taxon>Anoxybacter</taxon>
    </lineage>
</organism>
<keyword evidence="3" id="KW-1185">Reference proteome</keyword>
<dbReference type="Pfam" id="PF05239">
    <property type="entry name" value="PRC"/>
    <property type="match status" value="1"/>
</dbReference>
<evidence type="ECO:0000313" key="2">
    <source>
        <dbReference type="EMBL" id="AZR72411.1"/>
    </source>
</evidence>
<proteinExistence type="predicted"/>
<dbReference type="NCBIfam" id="TIGR02888">
    <property type="entry name" value="spore_YlmC_YmxH"/>
    <property type="match status" value="1"/>
</dbReference>
<accession>A0A3S9SVT7</accession>
<dbReference type="EMBL" id="CP016379">
    <property type="protein sequence ID" value="AZR72411.1"/>
    <property type="molecule type" value="Genomic_DNA"/>
</dbReference>
<dbReference type="PANTHER" id="PTHR40061">
    <property type="entry name" value="SPORULATION PROTEIN YLMC-RELATED"/>
    <property type="match status" value="1"/>
</dbReference>
<gene>
    <name evidence="2" type="ORF">BBF96_02780</name>
</gene>
<name>A0A3S9SVT7_9FIRM</name>
<evidence type="ECO:0000313" key="3">
    <source>
        <dbReference type="Proteomes" id="UP000267250"/>
    </source>
</evidence>
<dbReference type="SUPFAM" id="SSF50346">
    <property type="entry name" value="PRC-barrel domain"/>
    <property type="match status" value="1"/>
</dbReference>
<dbReference type="PANTHER" id="PTHR40061:SF1">
    <property type="entry name" value="SPORULATION PROTEIN YLMC-RELATED"/>
    <property type="match status" value="1"/>
</dbReference>
<feature type="domain" description="PRC-barrel" evidence="1">
    <location>
        <begin position="1"/>
        <end position="76"/>
    </location>
</feature>
<dbReference type="OrthoDB" id="6024937at2"/>